<evidence type="ECO:0000256" key="1">
    <source>
        <dbReference type="SAM" id="Phobius"/>
    </source>
</evidence>
<keyword evidence="4" id="KW-1185">Reference proteome</keyword>
<name>R7V960_CAPTE</name>
<dbReference type="EMBL" id="AMQN01004615">
    <property type="status" value="NOT_ANNOTATED_CDS"/>
    <property type="molecule type" value="Genomic_DNA"/>
</dbReference>
<keyword evidence="1" id="KW-1133">Transmembrane helix</keyword>
<dbReference type="InterPro" id="IPR029034">
    <property type="entry name" value="Cystine-knot_cytokine"/>
</dbReference>
<keyword evidence="1" id="KW-0472">Membrane</keyword>
<dbReference type="EMBL" id="KB293995">
    <property type="protein sequence ID" value="ELU15104.1"/>
    <property type="molecule type" value="Genomic_DNA"/>
</dbReference>
<dbReference type="EnsemblMetazoa" id="CapteT228580">
    <property type="protein sequence ID" value="CapteP228580"/>
    <property type="gene ID" value="CapteG228580"/>
</dbReference>
<feature type="transmembrane region" description="Helical" evidence="1">
    <location>
        <begin position="71"/>
        <end position="94"/>
    </location>
</feature>
<dbReference type="OrthoDB" id="5977230at2759"/>
<dbReference type="PANTHER" id="PTHR33995">
    <property type="entry name" value="PROTEIN CBG18546"/>
    <property type="match status" value="1"/>
</dbReference>
<dbReference type="HOGENOM" id="CLU_065660_0_0_1"/>
<dbReference type="EMBL" id="AMQN01004614">
    <property type="status" value="NOT_ANNOTATED_CDS"/>
    <property type="molecule type" value="Genomic_DNA"/>
</dbReference>
<evidence type="ECO:0000313" key="4">
    <source>
        <dbReference type="Proteomes" id="UP000014760"/>
    </source>
</evidence>
<dbReference type="AlphaFoldDB" id="R7V960"/>
<gene>
    <name evidence="2" type="ORF">CAPTEDRAFT_228580</name>
</gene>
<reference evidence="4" key="1">
    <citation type="submission" date="2012-12" db="EMBL/GenBank/DDBJ databases">
        <authorList>
            <person name="Hellsten U."/>
            <person name="Grimwood J."/>
            <person name="Chapman J.A."/>
            <person name="Shapiro H."/>
            <person name="Aerts A."/>
            <person name="Otillar R.P."/>
            <person name="Terry A.Y."/>
            <person name="Boore J.L."/>
            <person name="Simakov O."/>
            <person name="Marletaz F."/>
            <person name="Cho S.-J."/>
            <person name="Edsinger-Gonzales E."/>
            <person name="Havlak P."/>
            <person name="Kuo D.-H."/>
            <person name="Larsson T."/>
            <person name="Lv J."/>
            <person name="Arendt D."/>
            <person name="Savage R."/>
            <person name="Osoegawa K."/>
            <person name="de Jong P."/>
            <person name="Lindberg D.R."/>
            <person name="Seaver E.C."/>
            <person name="Weisblat D.A."/>
            <person name="Putnam N.H."/>
            <person name="Grigoriev I.V."/>
            <person name="Rokhsar D.S."/>
        </authorList>
    </citation>
    <scope>NUCLEOTIDE SEQUENCE</scope>
    <source>
        <strain evidence="4">I ESC-2004</strain>
    </source>
</reference>
<dbReference type="PANTHER" id="PTHR33995:SF7">
    <property type="entry name" value="BURSICON SUBUNIT ALPHA-RELATED"/>
    <property type="match status" value="1"/>
</dbReference>
<proteinExistence type="predicted"/>
<evidence type="ECO:0000313" key="3">
    <source>
        <dbReference type="EnsemblMetazoa" id="CapteP228580"/>
    </source>
</evidence>
<sequence length="361" mass="40447">MNRRVHVQDCFNFHWQIGRFGCWSPRTLLGGEYLLVNLVSVTYLICDWYKQGLYVNFVFSMKITEESSKDSVMILHIICLVFSITHACVCSPILGQSLRIVSNVSVPCAQLEVDPNGYPVTHVELNDDDKVKILQQQGGAYANSFLAKTKAEADQNLPSLVALDSDTKTTILSNVQQNQGLFFSYDNWISRGLIREYLIKTHSPKTRRSRRTLDPIDTDGDTLVLPAEAGLADTYVAPFGVDNLDYCLTRGGPFVDPLHLRMCTVCNSLREMEESIWPRYINEAVCSPHDSSCLLVQGIPHGSCRENVMPIHVLKKQPGSCVLHTKNGVSIVTDHWLKETISIRVGCECAVMANSWLSSYV</sequence>
<reference evidence="3" key="3">
    <citation type="submission" date="2015-06" db="UniProtKB">
        <authorList>
            <consortium name="EnsemblMetazoa"/>
        </authorList>
    </citation>
    <scope>IDENTIFICATION</scope>
</reference>
<dbReference type="EMBL" id="AMQN01004613">
    <property type="status" value="NOT_ANNOTATED_CDS"/>
    <property type="molecule type" value="Genomic_DNA"/>
</dbReference>
<evidence type="ECO:0000313" key="2">
    <source>
        <dbReference type="EMBL" id="ELU15104.1"/>
    </source>
</evidence>
<dbReference type="Gene3D" id="2.10.90.10">
    <property type="entry name" value="Cystine-knot cytokines"/>
    <property type="match status" value="1"/>
</dbReference>
<accession>R7V960</accession>
<dbReference type="Proteomes" id="UP000014760">
    <property type="component" value="Unassembled WGS sequence"/>
</dbReference>
<dbReference type="SUPFAM" id="SSF57501">
    <property type="entry name" value="Cystine-knot cytokines"/>
    <property type="match status" value="1"/>
</dbReference>
<organism evidence="2">
    <name type="scientific">Capitella teleta</name>
    <name type="common">Polychaete worm</name>
    <dbReference type="NCBI Taxonomy" id="283909"/>
    <lineage>
        <taxon>Eukaryota</taxon>
        <taxon>Metazoa</taxon>
        <taxon>Spiralia</taxon>
        <taxon>Lophotrochozoa</taxon>
        <taxon>Annelida</taxon>
        <taxon>Polychaeta</taxon>
        <taxon>Sedentaria</taxon>
        <taxon>Scolecida</taxon>
        <taxon>Capitellidae</taxon>
        <taxon>Capitella</taxon>
    </lineage>
</organism>
<protein>
    <submittedName>
        <fullName evidence="2 3">Uncharacterized protein</fullName>
    </submittedName>
</protein>
<keyword evidence="1" id="KW-0812">Transmembrane</keyword>
<reference evidence="2 4" key="2">
    <citation type="journal article" date="2013" name="Nature">
        <title>Insights into bilaterian evolution from three spiralian genomes.</title>
        <authorList>
            <person name="Simakov O."/>
            <person name="Marletaz F."/>
            <person name="Cho S.J."/>
            <person name="Edsinger-Gonzales E."/>
            <person name="Havlak P."/>
            <person name="Hellsten U."/>
            <person name="Kuo D.H."/>
            <person name="Larsson T."/>
            <person name="Lv J."/>
            <person name="Arendt D."/>
            <person name="Savage R."/>
            <person name="Osoegawa K."/>
            <person name="de Jong P."/>
            <person name="Grimwood J."/>
            <person name="Chapman J.A."/>
            <person name="Shapiro H."/>
            <person name="Aerts A."/>
            <person name="Otillar R.P."/>
            <person name="Terry A.Y."/>
            <person name="Boore J.L."/>
            <person name="Grigoriev I.V."/>
            <person name="Lindberg D.R."/>
            <person name="Seaver E.C."/>
            <person name="Weisblat D.A."/>
            <person name="Putnam N.H."/>
            <person name="Rokhsar D.S."/>
        </authorList>
    </citation>
    <scope>NUCLEOTIDE SEQUENCE</scope>
    <source>
        <strain evidence="2 4">I ESC-2004</strain>
    </source>
</reference>